<dbReference type="Gene3D" id="3.10.450.50">
    <property type="match status" value="1"/>
</dbReference>
<dbReference type="Gene3D" id="1.10.10.10">
    <property type="entry name" value="Winged helix-like DNA-binding domain superfamily/Winged helix DNA-binding domain"/>
    <property type="match status" value="1"/>
</dbReference>
<dbReference type="SUPFAM" id="SSF88946">
    <property type="entry name" value="Sigma2 domain of RNA polymerase sigma factors"/>
    <property type="match status" value="1"/>
</dbReference>
<dbReference type="InterPro" id="IPR007627">
    <property type="entry name" value="RNA_pol_sigma70_r2"/>
</dbReference>
<dbReference type="GO" id="GO:0016987">
    <property type="term" value="F:sigma factor activity"/>
    <property type="evidence" value="ECO:0007669"/>
    <property type="project" value="UniProtKB-KW"/>
</dbReference>
<dbReference type="InterPro" id="IPR013324">
    <property type="entry name" value="RNA_pol_sigma_r3/r4-like"/>
</dbReference>
<evidence type="ECO:0000256" key="5">
    <source>
        <dbReference type="ARBA" id="ARBA00023125"/>
    </source>
</evidence>
<evidence type="ECO:0000259" key="9">
    <source>
        <dbReference type="Pfam" id="PF08281"/>
    </source>
</evidence>
<evidence type="ECO:0000256" key="6">
    <source>
        <dbReference type="ARBA" id="ARBA00023163"/>
    </source>
</evidence>
<dbReference type="AlphaFoldDB" id="A0A5D3FQJ9"/>
<organism evidence="11 12">
    <name type="scientific">Actinomadura decatromicini</name>
    <dbReference type="NCBI Taxonomy" id="2604572"/>
    <lineage>
        <taxon>Bacteria</taxon>
        <taxon>Bacillati</taxon>
        <taxon>Actinomycetota</taxon>
        <taxon>Actinomycetes</taxon>
        <taxon>Streptosporangiales</taxon>
        <taxon>Thermomonosporaceae</taxon>
        <taxon>Actinomadura</taxon>
    </lineage>
</organism>
<keyword evidence="3 7" id="KW-0805">Transcription regulation</keyword>
<dbReference type="GO" id="GO:0003677">
    <property type="term" value="F:DNA binding"/>
    <property type="evidence" value="ECO:0007669"/>
    <property type="project" value="UniProtKB-KW"/>
</dbReference>
<evidence type="ECO:0000256" key="3">
    <source>
        <dbReference type="ARBA" id="ARBA00023015"/>
    </source>
</evidence>
<evidence type="ECO:0000259" key="8">
    <source>
        <dbReference type="Pfam" id="PF04542"/>
    </source>
</evidence>
<dbReference type="InterPro" id="IPR013249">
    <property type="entry name" value="RNA_pol_sigma70_r4_t2"/>
</dbReference>
<dbReference type="InterPro" id="IPR037401">
    <property type="entry name" value="SnoaL-like"/>
</dbReference>
<comment type="subunit">
    <text evidence="2">Interacts transiently with the RNA polymerase catalytic core formed by RpoA, RpoB, RpoC and RpoZ (2 alpha, 1 beta, 1 beta' and 1 omega subunit) to form the RNA polymerase holoenzyme that can initiate transcription.</text>
</comment>
<dbReference type="Gene3D" id="1.10.1740.10">
    <property type="match status" value="1"/>
</dbReference>
<dbReference type="NCBIfam" id="NF006089">
    <property type="entry name" value="PRK08241.1"/>
    <property type="match status" value="1"/>
</dbReference>
<dbReference type="NCBIfam" id="TIGR02937">
    <property type="entry name" value="sigma70-ECF"/>
    <property type="match status" value="1"/>
</dbReference>
<dbReference type="InterPro" id="IPR000838">
    <property type="entry name" value="RNA_pol_sigma70_ECF_CS"/>
</dbReference>
<evidence type="ECO:0000256" key="2">
    <source>
        <dbReference type="ARBA" id="ARBA00011344"/>
    </source>
</evidence>
<name>A0A5D3FQJ9_9ACTN</name>
<protein>
    <recommendedName>
        <fullName evidence="7">RNA polymerase sigma factor</fullName>
    </recommendedName>
</protein>
<proteinExistence type="inferred from homology"/>
<sequence length="469" mass="51056">MAGNVCRTCGKSLPVSGGKPGRASVYCSAACRQKAYRTRQATGGGGVQELISEIEHQVKGLVPEKPEPFYSGVESLSSSVRRLRSIARVARDASRTRTVTPEPVTNPAIAEPAIAEPAVTETAVTETAVTESGVTESGVTESDEAAAVRSGDEWSFADLVEPYRRELQVHCYRMVGSYDDSEDLVQETLLKAWRNRDGFEGRASLRAWLYKIATNATLDFLRKNERRPQRYGPSPVPPSDGVEASSFLPWLQPFPDGDPAAAAESAETLELVFLAAIQHLPPRQRAVLIMRDVLGWPAADTAAALDLTVASVNSALQRARPALRGRLPERRHEWARGADPSEAERALLDRYMRAAADGDVGAMAGMLRADARITMPPNPLWFGGRDAIVTMLGPTFDPASPTYFGRWRHLPTRANGQPAVGGYVQRPGTRVYRAQVLDVLRVEDGLIAEITSFEPHLFPAFGLPLTLTD</sequence>
<dbReference type="SUPFAM" id="SSF88659">
    <property type="entry name" value="Sigma3 and sigma4 domains of RNA polymerase sigma factors"/>
    <property type="match status" value="1"/>
</dbReference>
<reference evidence="11 12" key="1">
    <citation type="submission" date="2019-08" db="EMBL/GenBank/DDBJ databases">
        <title>Actinomadura sp. nov. CYP1-5 isolated from mountain soil.</title>
        <authorList>
            <person name="Songsumanus A."/>
            <person name="Kuncharoen N."/>
            <person name="Kudo T."/>
            <person name="Yuki M."/>
            <person name="Igarashi Y."/>
            <person name="Tanasupawat S."/>
        </authorList>
    </citation>
    <scope>NUCLEOTIDE SEQUENCE [LARGE SCALE GENOMIC DNA]</scope>
    <source>
        <strain evidence="11 12">CYP1-5</strain>
    </source>
</reference>
<accession>A0A5D3FQJ9</accession>
<evidence type="ECO:0000256" key="1">
    <source>
        <dbReference type="ARBA" id="ARBA00010641"/>
    </source>
</evidence>
<dbReference type="InterPro" id="IPR014305">
    <property type="entry name" value="RNA_pol_sigma-G_actinobac"/>
</dbReference>
<dbReference type="InterPro" id="IPR014284">
    <property type="entry name" value="RNA_pol_sigma-70_dom"/>
</dbReference>
<comment type="similarity">
    <text evidence="1 7">Belongs to the sigma-70 factor family. ECF subfamily.</text>
</comment>
<comment type="caution">
    <text evidence="11">The sequence shown here is derived from an EMBL/GenBank/DDBJ whole genome shotgun (WGS) entry which is preliminary data.</text>
</comment>
<keyword evidence="4 7" id="KW-0731">Sigma factor</keyword>
<keyword evidence="12" id="KW-1185">Reference proteome</keyword>
<dbReference type="InterPro" id="IPR036388">
    <property type="entry name" value="WH-like_DNA-bd_sf"/>
</dbReference>
<keyword evidence="6 7" id="KW-0804">Transcription</keyword>
<keyword evidence="5 7" id="KW-0238">DNA-binding</keyword>
<dbReference type="InterPro" id="IPR032710">
    <property type="entry name" value="NTF2-like_dom_sf"/>
</dbReference>
<dbReference type="GO" id="GO:0006352">
    <property type="term" value="P:DNA-templated transcription initiation"/>
    <property type="evidence" value="ECO:0007669"/>
    <property type="project" value="InterPro"/>
</dbReference>
<evidence type="ECO:0000313" key="12">
    <source>
        <dbReference type="Proteomes" id="UP000323505"/>
    </source>
</evidence>
<dbReference type="GO" id="GO:0006950">
    <property type="term" value="P:response to stress"/>
    <property type="evidence" value="ECO:0007669"/>
    <property type="project" value="UniProtKB-ARBA"/>
</dbReference>
<dbReference type="PROSITE" id="PS01063">
    <property type="entry name" value="SIGMA70_ECF"/>
    <property type="match status" value="1"/>
</dbReference>
<dbReference type="EMBL" id="VSRQ01000003">
    <property type="protein sequence ID" value="TYK49385.1"/>
    <property type="molecule type" value="Genomic_DNA"/>
</dbReference>
<dbReference type="Pfam" id="PF04542">
    <property type="entry name" value="Sigma70_r2"/>
    <property type="match status" value="1"/>
</dbReference>
<feature type="domain" description="RNA polymerase sigma-70 region 2" evidence="8">
    <location>
        <begin position="159"/>
        <end position="227"/>
    </location>
</feature>
<dbReference type="Proteomes" id="UP000323505">
    <property type="component" value="Unassembled WGS sequence"/>
</dbReference>
<feature type="domain" description="SnoaL-like" evidence="10">
    <location>
        <begin position="349"/>
        <end position="450"/>
    </location>
</feature>
<evidence type="ECO:0000313" key="11">
    <source>
        <dbReference type="EMBL" id="TYK49385.1"/>
    </source>
</evidence>
<dbReference type="NCBIfam" id="TIGR02960">
    <property type="entry name" value="SigX5"/>
    <property type="match status" value="1"/>
</dbReference>
<dbReference type="Pfam" id="PF08281">
    <property type="entry name" value="Sigma70_r4_2"/>
    <property type="match status" value="1"/>
</dbReference>
<dbReference type="SUPFAM" id="SSF54427">
    <property type="entry name" value="NTF2-like"/>
    <property type="match status" value="1"/>
</dbReference>
<dbReference type="InterPro" id="IPR013325">
    <property type="entry name" value="RNA_pol_sigma_r2"/>
</dbReference>
<dbReference type="InterPro" id="IPR039425">
    <property type="entry name" value="RNA_pol_sigma-70-like"/>
</dbReference>
<evidence type="ECO:0000256" key="4">
    <source>
        <dbReference type="ARBA" id="ARBA00023082"/>
    </source>
</evidence>
<feature type="domain" description="RNA polymerase sigma factor 70 region 4 type 2" evidence="9">
    <location>
        <begin position="273"/>
        <end position="320"/>
    </location>
</feature>
<dbReference type="PANTHER" id="PTHR43133">
    <property type="entry name" value="RNA POLYMERASE ECF-TYPE SIGMA FACTO"/>
    <property type="match status" value="1"/>
</dbReference>
<evidence type="ECO:0000259" key="10">
    <source>
        <dbReference type="Pfam" id="PF12680"/>
    </source>
</evidence>
<evidence type="ECO:0000256" key="7">
    <source>
        <dbReference type="RuleBase" id="RU000716"/>
    </source>
</evidence>
<dbReference type="PANTHER" id="PTHR43133:SF65">
    <property type="entry name" value="ECF RNA POLYMERASE SIGMA FACTOR SIGG"/>
    <property type="match status" value="1"/>
</dbReference>
<gene>
    <name evidence="11" type="ORF">FXF68_16615</name>
</gene>
<dbReference type="Pfam" id="PF12680">
    <property type="entry name" value="SnoaL_2"/>
    <property type="match status" value="1"/>
</dbReference>